<protein>
    <submittedName>
        <fullName evidence="2">Uncharacterized protein</fullName>
    </submittedName>
</protein>
<name>A0A7W6MP16_9HYPH</name>
<accession>A0A7W6MP16</accession>
<dbReference type="EMBL" id="JACIEM010000001">
    <property type="protein sequence ID" value="MBB4002465.1"/>
    <property type="molecule type" value="Genomic_DNA"/>
</dbReference>
<evidence type="ECO:0000256" key="1">
    <source>
        <dbReference type="SAM" id="MobiDB-lite"/>
    </source>
</evidence>
<feature type="region of interest" description="Disordered" evidence="1">
    <location>
        <begin position="92"/>
        <end position="120"/>
    </location>
</feature>
<evidence type="ECO:0000313" key="2">
    <source>
        <dbReference type="EMBL" id="MBB4002465.1"/>
    </source>
</evidence>
<proteinExistence type="predicted"/>
<dbReference type="Proteomes" id="UP000588647">
    <property type="component" value="Unassembled WGS sequence"/>
</dbReference>
<feature type="region of interest" description="Disordered" evidence="1">
    <location>
        <begin position="1"/>
        <end position="36"/>
    </location>
</feature>
<dbReference type="RefSeq" id="WP_183206908.1">
    <property type="nucleotide sequence ID" value="NZ_JAAAMM010000001.1"/>
</dbReference>
<gene>
    <name evidence="2" type="ORF">GGR03_001512</name>
</gene>
<evidence type="ECO:0000313" key="3">
    <source>
        <dbReference type="Proteomes" id="UP000588647"/>
    </source>
</evidence>
<feature type="compositionally biased region" description="Gly residues" evidence="1">
    <location>
        <begin position="1"/>
        <end position="10"/>
    </location>
</feature>
<reference evidence="2 3" key="1">
    <citation type="submission" date="2020-08" db="EMBL/GenBank/DDBJ databases">
        <title>Genomic Encyclopedia of Type Strains, Phase IV (KMG-IV): sequencing the most valuable type-strain genomes for metagenomic binning, comparative biology and taxonomic classification.</title>
        <authorList>
            <person name="Goeker M."/>
        </authorList>
    </citation>
    <scope>NUCLEOTIDE SEQUENCE [LARGE SCALE GENOMIC DNA]</scope>
    <source>
        <strain evidence="2 3">DSM 103570</strain>
    </source>
</reference>
<dbReference type="AlphaFoldDB" id="A0A7W6MP16"/>
<organism evidence="2 3">
    <name type="scientific">Aurantimonas endophytica</name>
    <dbReference type="NCBI Taxonomy" id="1522175"/>
    <lineage>
        <taxon>Bacteria</taxon>
        <taxon>Pseudomonadati</taxon>
        <taxon>Pseudomonadota</taxon>
        <taxon>Alphaproteobacteria</taxon>
        <taxon>Hyphomicrobiales</taxon>
        <taxon>Aurantimonadaceae</taxon>
        <taxon>Aurantimonas</taxon>
    </lineage>
</organism>
<comment type="caution">
    <text evidence="2">The sequence shown here is derived from an EMBL/GenBank/DDBJ whole genome shotgun (WGS) entry which is preliminary data.</text>
</comment>
<sequence>MSNAGNGGGDRATAGGTNVTGDADMSGVSQPVTEAEIEDIINSPDMLIEEKQARLEELSRRVGYREPVDEGEDFNPLGLQISEALNLLADGGHTYSAVDETDLDPEGPTGAPEDENGSSR</sequence>
<keyword evidence="3" id="KW-1185">Reference proteome</keyword>